<dbReference type="InterPro" id="IPR006612">
    <property type="entry name" value="THAP_Znf"/>
</dbReference>
<dbReference type="PROSITE" id="PS50950">
    <property type="entry name" value="ZF_THAP"/>
    <property type="match status" value="1"/>
</dbReference>
<keyword evidence="8" id="KW-1185">Reference proteome</keyword>
<keyword evidence="2 5" id="KW-0863">Zinc-finger</keyword>
<dbReference type="Proteomes" id="UP000257200">
    <property type="component" value="Unplaced"/>
</dbReference>
<dbReference type="Pfam" id="PF05485">
    <property type="entry name" value="THAP"/>
    <property type="match status" value="1"/>
</dbReference>
<evidence type="ECO:0000256" key="4">
    <source>
        <dbReference type="ARBA" id="ARBA00023125"/>
    </source>
</evidence>
<dbReference type="STRING" id="80966.ENSAPOP00000006087"/>
<organism evidence="7 8">
    <name type="scientific">Acanthochromis polyacanthus</name>
    <name type="common">spiny chromis</name>
    <dbReference type="NCBI Taxonomy" id="80966"/>
    <lineage>
        <taxon>Eukaryota</taxon>
        <taxon>Metazoa</taxon>
        <taxon>Chordata</taxon>
        <taxon>Craniata</taxon>
        <taxon>Vertebrata</taxon>
        <taxon>Euteleostomi</taxon>
        <taxon>Actinopterygii</taxon>
        <taxon>Neopterygii</taxon>
        <taxon>Teleostei</taxon>
        <taxon>Neoteleostei</taxon>
        <taxon>Acanthomorphata</taxon>
        <taxon>Ovalentaria</taxon>
        <taxon>Pomacentridae</taxon>
        <taxon>Acanthochromis</taxon>
    </lineage>
</organism>
<keyword evidence="1" id="KW-0479">Metal-binding</keyword>
<evidence type="ECO:0000256" key="2">
    <source>
        <dbReference type="ARBA" id="ARBA00022771"/>
    </source>
</evidence>
<keyword evidence="4 5" id="KW-0238">DNA-binding</keyword>
<evidence type="ECO:0000256" key="3">
    <source>
        <dbReference type="ARBA" id="ARBA00022833"/>
    </source>
</evidence>
<reference evidence="7" key="1">
    <citation type="submission" date="2025-08" db="UniProtKB">
        <authorList>
            <consortium name="Ensembl"/>
        </authorList>
    </citation>
    <scope>IDENTIFICATION</scope>
</reference>
<dbReference type="AlphaFoldDB" id="A0A3Q1ER79"/>
<reference evidence="7" key="2">
    <citation type="submission" date="2025-09" db="UniProtKB">
        <authorList>
            <consortium name="Ensembl"/>
        </authorList>
    </citation>
    <scope>IDENTIFICATION</scope>
</reference>
<name>A0A3Q1ER79_9TELE</name>
<dbReference type="Gene3D" id="6.20.210.20">
    <property type="entry name" value="THAP domain"/>
    <property type="match status" value="1"/>
</dbReference>
<keyword evidence="3" id="KW-0862">Zinc</keyword>
<dbReference type="GO" id="GO:0003677">
    <property type="term" value="F:DNA binding"/>
    <property type="evidence" value="ECO:0007669"/>
    <property type="project" value="UniProtKB-UniRule"/>
</dbReference>
<dbReference type="InParanoid" id="A0A3Q1ER79"/>
<dbReference type="SMART" id="SM00980">
    <property type="entry name" value="THAP"/>
    <property type="match status" value="1"/>
</dbReference>
<evidence type="ECO:0000256" key="5">
    <source>
        <dbReference type="PROSITE-ProRule" id="PRU00309"/>
    </source>
</evidence>
<evidence type="ECO:0000313" key="8">
    <source>
        <dbReference type="Proteomes" id="UP000257200"/>
    </source>
</evidence>
<proteinExistence type="predicted"/>
<dbReference type="GeneTree" id="ENSGT00940000164945"/>
<dbReference type="SUPFAM" id="SSF57716">
    <property type="entry name" value="Glucocorticoid receptor-like (DNA-binding domain)"/>
    <property type="match status" value="1"/>
</dbReference>
<evidence type="ECO:0000256" key="1">
    <source>
        <dbReference type="ARBA" id="ARBA00022723"/>
    </source>
</evidence>
<dbReference type="InterPro" id="IPR038441">
    <property type="entry name" value="THAP_Znf_sf"/>
</dbReference>
<evidence type="ECO:0000259" key="6">
    <source>
        <dbReference type="PROSITE" id="PS50950"/>
    </source>
</evidence>
<evidence type="ECO:0000313" key="7">
    <source>
        <dbReference type="Ensembl" id="ENSAPOP00000006087.1"/>
    </source>
</evidence>
<sequence length="273" mass="30204">MVQTCDYPGCTNKNVAASPHTFKRFPVSDVALRQLWLIALGFNVNTKLAKVKKLRVCSAHFSNDDYVSLSPGQRKKRVLKSAAVPAPMNSIEAPCEREDSTFIPLSSECTSTRSSSSDVSIVGAERRGDWSERKWIVNELALMELFATCYTCGVSITDKKITSSGSKIKIEWTCLNHHTGVWQSCPDVRGIPENNLVSSAAILFTGTTQNEIAEWADLLNLQLPKKTAYYSLQSTYMIPVVHKAYTDMQEKKLSELKEKASYGGHTDIGGDAK</sequence>
<accession>A0A3Q1ER79</accession>
<dbReference type="GO" id="GO:0008270">
    <property type="term" value="F:zinc ion binding"/>
    <property type="evidence" value="ECO:0007669"/>
    <property type="project" value="UniProtKB-KW"/>
</dbReference>
<dbReference type="PANTHER" id="PTHR31751">
    <property type="entry name" value="SI:CH211-108C17.2-RELATED-RELATED"/>
    <property type="match status" value="1"/>
</dbReference>
<feature type="domain" description="THAP-type" evidence="6">
    <location>
        <begin position="1"/>
        <end position="88"/>
    </location>
</feature>
<dbReference type="Ensembl" id="ENSAPOT00000007250.1">
    <property type="protein sequence ID" value="ENSAPOP00000006087.1"/>
    <property type="gene ID" value="ENSAPOG00000007871.1"/>
</dbReference>
<protein>
    <recommendedName>
        <fullName evidence="6">THAP-type domain-containing protein</fullName>
    </recommendedName>
</protein>
<dbReference type="PANTHER" id="PTHR31751:SF42">
    <property type="entry name" value="PROTEIN CBG10204"/>
    <property type="match status" value="1"/>
</dbReference>